<dbReference type="OrthoDB" id="29657at2759"/>
<dbReference type="GO" id="GO:0016020">
    <property type="term" value="C:membrane"/>
    <property type="evidence" value="ECO:0007669"/>
    <property type="project" value="UniProtKB-SubCell"/>
</dbReference>
<feature type="compositionally biased region" description="Basic and acidic residues" evidence="6">
    <location>
        <begin position="189"/>
        <end position="203"/>
    </location>
</feature>
<evidence type="ECO:0000256" key="4">
    <source>
        <dbReference type="ARBA" id="ARBA00022989"/>
    </source>
</evidence>
<evidence type="ECO:0000256" key="1">
    <source>
        <dbReference type="ARBA" id="ARBA00004141"/>
    </source>
</evidence>
<evidence type="ECO:0000313" key="10">
    <source>
        <dbReference type="Proteomes" id="UP000008744"/>
    </source>
</evidence>
<dbReference type="PANTHER" id="PTHR21229:SF2">
    <property type="entry name" value="RE59932P"/>
    <property type="match status" value="1"/>
</dbReference>
<comment type="subcellular location">
    <subcellularLocation>
        <location evidence="1">Membrane</location>
        <topology evidence="1">Multi-pass membrane protein</topology>
    </subcellularLocation>
</comment>
<dbReference type="Proteomes" id="UP000008744">
    <property type="component" value="Unassembled WGS sequence"/>
</dbReference>
<feature type="transmembrane region" description="Helical" evidence="7">
    <location>
        <begin position="463"/>
        <end position="483"/>
    </location>
</feature>
<dbReference type="HOGENOM" id="CLU_020277_3_0_1"/>
<keyword evidence="10" id="KW-1185">Reference proteome</keyword>
<feature type="transmembrane region" description="Helical" evidence="7">
    <location>
        <begin position="648"/>
        <end position="674"/>
    </location>
</feature>
<dbReference type="eggNOG" id="KOG2569">
    <property type="taxonomic scope" value="Eukaryota"/>
</dbReference>
<evidence type="ECO:0000256" key="3">
    <source>
        <dbReference type="ARBA" id="ARBA00022729"/>
    </source>
</evidence>
<feature type="transmembrane region" description="Helical" evidence="7">
    <location>
        <begin position="530"/>
        <end position="556"/>
    </location>
</feature>
<dbReference type="AlphaFoldDB" id="B4H4M4"/>
<feature type="transmembrane region" description="Helical" evidence="7">
    <location>
        <begin position="568"/>
        <end position="586"/>
    </location>
</feature>
<dbReference type="PANTHER" id="PTHR21229">
    <property type="entry name" value="LUNG SEVEN TRANSMEMBRANE RECEPTOR"/>
    <property type="match status" value="1"/>
</dbReference>
<dbReference type="InterPro" id="IPR053937">
    <property type="entry name" value="GOST_TM"/>
</dbReference>
<keyword evidence="2 7" id="KW-0812">Transmembrane</keyword>
<dbReference type="STRING" id="7234.B4H4M4"/>
<dbReference type="InterPro" id="IPR009637">
    <property type="entry name" value="GPR107/GPR108-like"/>
</dbReference>
<evidence type="ECO:0000259" key="8">
    <source>
        <dbReference type="Pfam" id="PF06814"/>
    </source>
</evidence>
<dbReference type="PhylomeDB" id="B4H4M4"/>
<sequence>MRALRISPKQVPPAHILNIKSIVLLVIVTLLSAPHAVLSRKHHLEVRNDMRPYIALSTFGFYTNGHLDVQLSKLTIDGENSADLFGLSLDKTTIDQLNPYLDSHQNKCILEEPPNMQTRGPILFFVLDLKELKVRVKCSPEWGNMHIYKDITSRHKRNSLAKVSDSALFRQRRDVPPQYSAEGADDLDEHSVEDPTDTEELRQPHVLKPSPPIAVVGKIEMPVDAKPSPKVSADPKMQNGAAPETEKAAPAKIPEQLILDKERLNSLPNPVYKPQKKADIKQEAAAEPKASAAVAAPKEAEVAPVPKQQPVEAPKVASVPPAAAVAAGSAADTESDKTKVENGAEEVAPAPVNPWPSELDPFPGESLPEMGESNNLYKSYKQSHNALCKDSTLPLDRQVIQGVTYYNFTFSMLVASLLDEGLYNLYFHACPNYYAPKIVSFNVDIEENNNGNYLSAGEMPLPALYFMMSLLFFLSGLFWVFILKKSKHTVYKIHYLMAVLVFLKSLSLMFHSINYHFIEKRGEHVETWAILYYIAHLLKGAVLFITIVLIGTGWTFIKHILSDKDKKIFMIVIPLQVLANVAQIITDESDQSDAEFRTWHNIFFFVDLLCCGAILFPIVWSIRHLHEASATDGKAAINLRKLKLFRQFYIMIVCYIYFTRIIVDLLQMTVVFQYAWLDEMFREMATYVFFVLTGYKFRPVSSHPYFTVPDDDDDDEVEVLTGSGLTETVHRIKPLNRGSHGSGSAGSITIIEGNEDERENLIAKRESSHEYD</sequence>
<evidence type="ECO:0000256" key="7">
    <source>
        <dbReference type="SAM" id="Phobius"/>
    </source>
</evidence>
<feature type="transmembrane region" description="Helical" evidence="7">
    <location>
        <begin position="495"/>
        <end position="518"/>
    </location>
</feature>
<keyword evidence="3" id="KW-0732">Signal</keyword>
<feature type="transmembrane region" description="Helical" evidence="7">
    <location>
        <begin position="598"/>
        <end position="620"/>
    </location>
</feature>
<dbReference type="GO" id="GO:0005794">
    <property type="term" value="C:Golgi apparatus"/>
    <property type="evidence" value="ECO:0007669"/>
    <property type="project" value="TreeGrafter"/>
</dbReference>
<organism evidence="10">
    <name type="scientific">Drosophila persimilis</name>
    <name type="common">Fruit fly</name>
    <dbReference type="NCBI Taxonomy" id="7234"/>
    <lineage>
        <taxon>Eukaryota</taxon>
        <taxon>Metazoa</taxon>
        <taxon>Ecdysozoa</taxon>
        <taxon>Arthropoda</taxon>
        <taxon>Hexapoda</taxon>
        <taxon>Insecta</taxon>
        <taxon>Pterygota</taxon>
        <taxon>Neoptera</taxon>
        <taxon>Endopterygota</taxon>
        <taxon>Diptera</taxon>
        <taxon>Brachycera</taxon>
        <taxon>Muscomorpha</taxon>
        <taxon>Ephydroidea</taxon>
        <taxon>Drosophilidae</taxon>
        <taxon>Drosophila</taxon>
        <taxon>Sophophora</taxon>
    </lineage>
</organism>
<protein>
    <submittedName>
        <fullName evidence="9">GL18285</fullName>
    </submittedName>
</protein>
<feature type="region of interest" description="Disordered" evidence="6">
    <location>
        <begin position="327"/>
        <end position="356"/>
    </location>
</feature>
<evidence type="ECO:0000256" key="5">
    <source>
        <dbReference type="ARBA" id="ARBA00023136"/>
    </source>
</evidence>
<accession>B4H4M4</accession>
<feature type="domain" description="GOST seven transmembrane" evidence="8">
    <location>
        <begin position="460"/>
        <end position="701"/>
    </location>
</feature>
<reference evidence="9 10" key="1">
    <citation type="journal article" date="2007" name="Nature">
        <title>Evolution of genes and genomes on the Drosophila phylogeny.</title>
        <authorList>
            <consortium name="Drosophila 12 Genomes Consortium"/>
            <person name="Clark A.G."/>
            <person name="Eisen M.B."/>
            <person name="Smith D.R."/>
            <person name="Bergman C.M."/>
            <person name="Oliver B."/>
            <person name="Markow T.A."/>
            <person name="Kaufman T.C."/>
            <person name="Kellis M."/>
            <person name="Gelbart W."/>
            <person name="Iyer V.N."/>
            <person name="Pollard D.A."/>
            <person name="Sackton T.B."/>
            <person name="Larracuente A.M."/>
            <person name="Singh N.D."/>
            <person name="Abad J.P."/>
            <person name="Abt D.N."/>
            <person name="Adryan B."/>
            <person name="Aguade M."/>
            <person name="Akashi H."/>
            <person name="Anderson W.W."/>
            <person name="Aquadro C.F."/>
            <person name="Ardell D.H."/>
            <person name="Arguello R."/>
            <person name="Artieri C.G."/>
            <person name="Barbash D.A."/>
            <person name="Barker D."/>
            <person name="Barsanti P."/>
            <person name="Batterham P."/>
            <person name="Batzoglou S."/>
            <person name="Begun D."/>
            <person name="Bhutkar A."/>
            <person name="Blanco E."/>
            <person name="Bosak S.A."/>
            <person name="Bradley R.K."/>
            <person name="Brand A.D."/>
            <person name="Brent M.R."/>
            <person name="Brooks A.N."/>
            <person name="Brown R.H."/>
            <person name="Butlin R.K."/>
            <person name="Caggese C."/>
            <person name="Calvi B.R."/>
            <person name="Bernardo de Carvalho A."/>
            <person name="Caspi A."/>
            <person name="Castrezana S."/>
            <person name="Celniker S.E."/>
            <person name="Chang J.L."/>
            <person name="Chapple C."/>
            <person name="Chatterji S."/>
            <person name="Chinwalla A."/>
            <person name="Civetta A."/>
            <person name="Clifton S.W."/>
            <person name="Comeron J.M."/>
            <person name="Costello J.C."/>
            <person name="Coyne J.A."/>
            <person name="Daub J."/>
            <person name="David R.G."/>
            <person name="Delcher A.L."/>
            <person name="Delehaunty K."/>
            <person name="Do C.B."/>
            <person name="Ebling H."/>
            <person name="Edwards K."/>
            <person name="Eickbush T."/>
            <person name="Evans J.D."/>
            <person name="Filipski A."/>
            <person name="Findeiss S."/>
            <person name="Freyhult E."/>
            <person name="Fulton L."/>
            <person name="Fulton R."/>
            <person name="Garcia A.C."/>
            <person name="Gardiner A."/>
            <person name="Garfield D.A."/>
            <person name="Garvin B.E."/>
            <person name="Gibson G."/>
            <person name="Gilbert D."/>
            <person name="Gnerre S."/>
            <person name="Godfrey J."/>
            <person name="Good R."/>
            <person name="Gotea V."/>
            <person name="Gravely B."/>
            <person name="Greenberg A.J."/>
            <person name="Griffiths-Jones S."/>
            <person name="Gross S."/>
            <person name="Guigo R."/>
            <person name="Gustafson E.A."/>
            <person name="Haerty W."/>
            <person name="Hahn M.W."/>
            <person name="Halligan D.L."/>
            <person name="Halpern A.L."/>
            <person name="Halter G.M."/>
            <person name="Han M.V."/>
            <person name="Heger A."/>
            <person name="Hillier L."/>
            <person name="Hinrichs A.S."/>
            <person name="Holmes I."/>
            <person name="Hoskins R.A."/>
            <person name="Hubisz M.J."/>
            <person name="Hultmark D."/>
            <person name="Huntley M.A."/>
            <person name="Jaffe D.B."/>
            <person name="Jagadeeshan S."/>
            <person name="Jeck W.R."/>
            <person name="Johnson J."/>
            <person name="Jones C.D."/>
            <person name="Jordan W.C."/>
            <person name="Karpen G.H."/>
            <person name="Kataoka E."/>
            <person name="Keightley P.D."/>
            <person name="Kheradpour P."/>
            <person name="Kirkness E.F."/>
            <person name="Koerich L.B."/>
            <person name="Kristiansen K."/>
            <person name="Kudrna D."/>
            <person name="Kulathinal R.J."/>
            <person name="Kumar S."/>
            <person name="Kwok R."/>
            <person name="Lander E."/>
            <person name="Langley C.H."/>
            <person name="Lapoint R."/>
            <person name="Lazzaro B.P."/>
            <person name="Lee S.J."/>
            <person name="Levesque L."/>
            <person name="Li R."/>
            <person name="Lin C.F."/>
            <person name="Lin M.F."/>
            <person name="Lindblad-Toh K."/>
            <person name="Llopart A."/>
            <person name="Long M."/>
            <person name="Low L."/>
            <person name="Lozovsky E."/>
            <person name="Lu J."/>
            <person name="Luo M."/>
            <person name="Machado C.A."/>
            <person name="Makalowski W."/>
            <person name="Marzo M."/>
            <person name="Matsuda M."/>
            <person name="Matzkin L."/>
            <person name="McAllister B."/>
            <person name="McBride C.S."/>
            <person name="McKernan B."/>
            <person name="McKernan K."/>
            <person name="Mendez-Lago M."/>
            <person name="Minx P."/>
            <person name="Mollenhauer M.U."/>
            <person name="Montooth K."/>
            <person name="Mount S.M."/>
            <person name="Mu X."/>
            <person name="Myers E."/>
            <person name="Negre B."/>
            <person name="Newfeld S."/>
            <person name="Nielsen R."/>
            <person name="Noor M.A."/>
            <person name="O'Grady P."/>
            <person name="Pachter L."/>
            <person name="Papaceit M."/>
            <person name="Parisi M.J."/>
            <person name="Parisi M."/>
            <person name="Parts L."/>
            <person name="Pedersen J.S."/>
            <person name="Pesole G."/>
            <person name="Phillippy A.M."/>
            <person name="Ponting C.P."/>
            <person name="Pop M."/>
            <person name="Porcelli D."/>
            <person name="Powell J.R."/>
            <person name="Prohaska S."/>
            <person name="Pruitt K."/>
            <person name="Puig M."/>
            <person name="Quesneville H."/>
            <person name="Ram K.R."/>
            <person name="Rand D."/>
            <person name="Rasmussen M.D."/>
            <person name="Reed L.K."/>
            <person name="Reenan R."/>
            <person name="Reily A."/>
            <person name="Remington K.A."/>
            <person name="Rieger T.T."/>
            <person name="Ritchie M.G."/>
            <person name="Robin C."/>
            <person name="Rogers Y.H."/>
            <person name="Rohde C."/>
            <person name="Rozas J."/>
            <person name="Rubenfield M.J."/>
            <person name="Ruiz A."/>
            <person name="Russo S."/>
            <person name="Salzberg S.L."/>
            <person name="Sanchez-Gracia A."/>
            <person name="Saranga D.J."/>
            <person name="Sato H."/>
            <person name="Schaeffer S.W."/>
            <person name="Schatz M.C."/>
            <person name="Schlenke T."/>
            <person name="Schwartz R."/>
            <person name="Segarra C."/>
            <person name="Singh R.S."/>
            <person name="Sirot L."/>
            <person name="Sirota M."/>
            <person name="Sisneros N.B."/>
            <person name="Smith C.D."/>
            <person name="Smith T.F."/>
            <person name="Spieth J."/>
            <person name="Stage D.E."/>
            <person name="Stark A."/>
            <person name="Stephan W."/>
            <person name="Strausberg R.L."/>
            <person name="Strempel S."/>
            <person name="Sturgill D."/>
            <person name="Sutton G."/>
            <person name="Sutton G.G."/>
            <person name="Tao W."/>
            <person name="Teichmann S."/>
            <person name="Tobari Y.N."/>
            <person name="Tomimura Y."/>
            <person name="Tsolas J.M."/>
            <person name="Valente V.L."/>
            <person name="Venter E."/>
            <person name="Venter J.C."/>
            <person name="Vicario S."/>
            <person name="Vieira F.G."/>
            <person name="Vilella A.J."/>
            <person name="Villasante A."/>
            <person name="Walenz B."/>
            <person name="Wang J."/>
            <person name="Wasserman M."/>
            <person name="Watts T."/>
            <person name="Wilson D."/>
            <person name="Wilson R.K."/>
            <person name="Wing R.A."/>
            <person name="Wolfner M.F."/>
            <person name="Wong A."/>
            <person name="Wong G.K."/>
            <person name="Wu C.I."/>
            <person name="Wu G."/>
            <person name="Yamamoto D."/>
            <person name="Yang H.P."/>
            <person name="Yang S.P."/>
            <person name="Yorke J.A."/>
            <person name="Yoshida K."/>
            <person name="Zdobnov E."/>
            <person name="Zhang P."/>
            <person name="Zhang Y."/>
            <person name="Zimin A.V."/>
            <person name="Baldwin J."/>
            <person name="Abdouelleil A."/>
            <person name="Abdulkadir J."/>
            <person name="Abebe A."/>
            <person name="Abera B."/>
            <person name="Abreu J."/>
            <person name="Acer S.C."/>
            <person name="Aftuck L."/>
            <person name="Alexander A."/>
            <person name="An P."/>
            <person name="Anderson E."/>
            <person name="Anderson S."/>
            <person name="Arachi H."/>
            <person name="Azer M."/>
            <person name="Bachantsang P."/>
            <person name="Barry A."/>
            <person name="Bayul T."/>
            <person name="Berlin A."/>
            <person name="Bessette D."/>
            <person name="Bloom T."/>
            <person name="Blye J."/>
            <person name="Boguslavskiy L."/>
            <person name="Bonnet C."/>
            <person name="Boukhgalter B."/>
            <person name="Bourzgui I."/>
            <person name="Brown A."/>
            <person name="Cahill P."/>
            <person name="Channer S."/>
            <person name="Cheshatsang Y."/>
            <person name="Chuda L."/>
            <person name="Citroen M."/>
            <person name="Collymore A."/>
            <person name="Cooke P."/>
            <person name="Costello M."/>
            <person name="D'Aco K."/>
            <person name="Daza R."/>
            <person name="De Haan G."/>
            <person name="DeGray S."/>
            <person name="DeMaso C."/>
            <person name="Dhargay N."/>
            <person name="Dooley K."/>
            <person name="Dooley E."/>
            <person name="Doricent M."/>
            <person name="Dorje P."/>
            <person name="Dorjee K."/>
            <person name="Dupes A."/>
            <person name="Elong R."/>
            <person name="Falk J."/>
            <person name="Farina A."/>
            <person name="Faro S."/>
            <person name="Ferguson D."/>
            <person name="Fisher S."/>
            <person name="Foley C.D."/>
            <person name="Franke A."/>
            <person name="Friedrich D."/>
            <person name="Gadbois L."/>
            <person name="Gearin G."/>
            <person name="Gearin C.R."/>
            <person name="Giannoukos G."/>
            <person name="Goode T."/>
            <person name="Graham J."/>
            <person name="Grandbois E."/>
            <person name="Grewal S."/>
            <person name="Gyaltsen K."/>
            <person name="Hafez N."/>
            <person name="Hagos B."/>
            <person name="Hall J."/>
            <person name="Henson C."/>
            <person name="Hollinger A."/>
            <person name="Honan T."/>
            <person name="Huard M.D."/>
            <person name="Hughes L."/>
            <person name="Hurhula B."/>
            <person name="Husby M.E."/>
            <person name="Kamat A."/>
            <person name="Kanga B."/>
            <person name="Kashin S."/>
            <person name="Khazanovich D."/>
            <person name="Kisner P."/>
            <person name="Lance K."/>
            <person name="Lara M."/>
            <person name="Lee W."/>
            <person name="Lennon N."/>
            <person name="Letendre F."/>
            <person name="LeVine R."/>
            <person name="Lipovsky A."/>
            <person name="Liu X."/>
            <person name="Liu J."/>
            <person name="Liu S."/>
            <person name="Lokyitsang T."/>
            <person name="Lokyitsang Y."/>
            <person name="Lubonja R."/>
            <person name="Lui A."/>
            <person name="MacDonald P."/>
            <person name="Magnisalis V."/>
            <person name="Maru K."/>
            <person name="Matthews C."/>
            <person name="McCusker W."/>
            <person name="McDonough S."/>
            <person name="Mehta T."/>
            <person name="Meldrim J."/>
            <person name="Meneus L."/>
            <person name="Mihai O."/>
            <person name="Mihalev A."/>
            <person name="Mihova T."/>
            <person name="Mittelman R."/>
            <person name="Mlenga V."/>
            <person name="Montmayeur A."/>
            <person name="Mulrain L."/>
            <person name="Navidi A."/>
            <person name="Naylor J."/>
            <person name="Negash T."/>
            <person name="Nguyen T."/>
            <person name="Nguyen N."/>
            <person name="Nicol R."/>
            <person name="Norbu C."/>
            <person name="Norbu N."/>
            <person name="Novod N."/>
            <person name="O'Neill B."/>
            <person name="Osman S."/>
            <person name="Markiewicz E."/>
            <person name="Oyono O.L."/>
            <person name="Patti C."/>
            <person name="Phunkhang P."/>
            <person name="Pierre F."/>
            <person name="Priest M."/>
            <person name="Raghuraman S."/>
            <person name="Rege F."/>
            <person name="Reyes R."/>
            <person name="Rise C."/>
            <person name="Rogov P."/>
            <person name="Ross K."/>
            <person name="Ryan E."/>
            <person name="Settipalli S."/>
            <person name="Shea T."/>
            <person name="Sherpa N."/>
            <person name="Shi L."/>
            <person name="Shih D."/>
            <person name="Sparrow T."/>
            <person name="Spaulding J."/>
            <person name="Stalker J."/>
            <person name="Stange-Thomann N."/>
            <person name="Stavropoulos S."/>
            <person name="Stone C."/>
            <person name="Strader C."/>
            <person name="Tesfaye S."/>
            <person name="Thomson T."/>
            <person name="Thoulutsang Y."/>
            <person name="Thoulutsang D."/>
            <person name="Topham K."/>
            <person name="Topping I."/>
            <person name="Tsamla T."/>
            <person name="Vassiliev H."/>
            <person name="Vo A."/>
            <person name="Wangchuk T."/>
            <person name="Wangdi T."/>
            <person name="Weiand M."/>
            <person name="Wilkinson J."/>
            <person name="Wilson A."/>
            <person name="Yadav S."/>
            <person name="Young G."/>
            <person name="Yu Q."/>
            <person name="Zembek L."/>
            <person name="Zhong D."/>
            <person name="Zimmer A."/>
            <person name="Zwirko Z."/>
            <person name="Jaffe D.B."/>
            <person name="Alvarez P."/>
            <person name="Brockman W."/>
            <person name="Butler J."/>
            <person name="Chin C."/>
            <person name="Gnerre S."/>
            <person name="Grabherr M."/>
            <person name="Kleber M."/>
            <person name="Mauceli E."/>
            <person name="MacCallum I."/>
        </authorList>
    </citation>
    <scope>NUCLEOTIDE SEQUENCE [LARGE SCALE GENOMIC DNA]</scope>
    <source>
        <strain evidence="10">MSH-3 / Tucson 14011-0111.49</strain>
    </source>
</reference>
<evidence type="ECO:0000313" key="9">
    <source>
        <dbReference type="EMBL" id="EDW32636.1"/>
    </source>
</evidence>
<evidence type="ECO:0000256" key="6">
    <source>
        <dbReference type="SAM" id="MobiDB-lite"/>
    </source>
</evidence>
<proteinExistence type="predicted"/>
<dbReference type="OMA" id="EWHNMHI"/>
<keyword evidence="5 7" id="KW-0472">Membrane</keyword>
<keyword evidence="4 7" id="KW-1133">Transmembrane helix</keyword>
<name>B4H4M4_DROPE</name>
<gene>
    <name evidence="9" type="primary">Dper\GL18285</name>
    <name evidence="9" type="ORF">Dper_GL18285</name>
</gene>
<dbReference type="KEGG" id="dpe:6600656"/>
<dbReference type="Pfam" id="PF06814">
    <property type="entry name" value="GOST_TM"/>
    <property type="match status" value="1"/>
</dbReference>
<feature type="region of interest" description="Disordered" evidence="6">
    <location>
        <begin position="171"/>
        <end position="203"/>
    </location>
</feature>
<evidence type="ECO:0000256" key="2">
    <source>
        <dbReference type="ARBA" id="ARBA00022692"/>
    </source>
</evidence>
<dbReference type="EMBL" id="CH479209">
    <property type="protein sequence ID" value="EDW32636.1"/>
    <property type="molecule type" value="Genomic_DNA"/>
</dbReference>
<feature type="region of interest" description="Disordered" evidence="6">
    <location>
        <begin position="225"/>
        <end position="249"/>
    </location>
</feature>